<organism evidence="2 3">
    <name type="scientific">Aliidiomarina sanyensis</name>
    <dbReference type="NCBI Taxonomy" id="1249555"/>
    <lineage>
        <taxon>Bacteria</taxon>
        <taxon>Pseudomonadati</taxon>
        <taxon>Pseudomonadota</taxon>
        <taxon>Gammaproteobacteria</taxon>
        <taxon>Alteromonadales</taxon>
        <taxon>Idiomarinaceae</taxon>
        <taxon>Aliidiomarina</taxon>
    </lineage>
</organism>
<reference evidence="2 3" key="1">
    <citation type="journal article" date="2011" name="Front. Microbiol.">
        <title>Genomic signatures of strain selection and enhancement in Bacillus atrophaeus var. globigii, a historical biowarfare simulant.</title>
        <authorList>
            <person name="Gibbons H.S."/>
            <person name="Broomall S.M."/>
            <person name="McNew L.A."/>
            <person name="Daligault H."/>
            <person name="Chapman C."/>
            <person name="Bruce D."/>
            <person name="Karavis M."/>
            <person name="Krepps M."/>
            <person name="McGregor P.A."/>
            <person name="Hong C."/>
            <person name="Park K.H."/>
            <person name="Akmal A."/>
            <person name="Feldman A."/>
            <person name="Lin J.S."/>
            <person name="Chang W.E."/>
            <person name="Higgs B.W."/>
            <person name="Demirev P."/>
            <person name="Lindquist J."/>
            <person name="Liem A."/>
            <person name="Fochler E."/>
            <person name="Read T.D."/>
            <person name="Tapia R."/>
            <person name="Johnson S."/>
            <person name="Bishop-Lilly K.A."/>
            <person name="Detter C."/>
            <person name="Han C."/>
            <person name="Sozhamannan S."/>
            <person name="Rosenzweig C.N."/>
            <person name="Skowronski E.W."/>
        </authorList>
    </citation>
    <scope>NUCLEOTIDE SEQUENCE [LARGE SCALE GENOMIC DNA]</scope>
    <source>
        <strain evidence="2 3">GYP-17</strain>
    </source>
</reference>
<evidence type="ECO:0000313" key="3">
    <source>
        <dbReference type="Proteomes" id="UP000288405"/>
    </source>
</evidence>
<dbReference type="RefSeq" id="WP_126775905.1">
    <property type="nucleotide sequence ID" value="NZ_PIPM01000001.1"/>
</dbReference>
<feature type="transmembrane region" description="Helical" evidence="1">
    <location>
        <begin position="119"/>
        <end position="137"/>
    </location>
</feature>
<protein>
    <recommendedName>
        <fullName evidence="4">DUF2878 domain-containing protein</fullName>
    </recommendedName>
</protein>
<keyword evidence="1" id="KW-0472">Membrane</keyword>
<keyword evidence="1" id="KW-1133">Transmembrane helix</keyword>
<accession>A0A432WS48</accession>
<keyword evidence="3" id="KW-1185">Reference proteome</keyword>
<dbReference type="Pfam" id="PF11086">
    <property type="entry name" value="DUF2878"/>
    <property type="match status" value="1"/>
</dbReference>
<feature type="transmembrane region" description="Helical" evidence="1">
    <location>
        <begin position="149"/>
        <end position="169"/>
    </location>
</feature>
<feature type="transmembrane region" description="Helical" evidence="1">
    <location>
        <begin position="16"/>
        <end position="33"/>
    </location>
</feature>
<comment type="caution">
    <text evidence="2">The sequence shown here is derived from an EMBL/GenBank/DDBJ whole genome shotgun (WGS) entry which is preliminary data.</text>
</comment>
<name>A0A432WS48_9GAMM</name>
<gene>
    <name evidence="2" type="ORF">CWE11_01910</name>
</gene>
<evidence type="ECO:0008006" key="4">
    <source>
        <dbReference type="Google" id="ProtNLM"/>
    </source>
</evidence>
<dbReference type="AlphaFoldDB" id="A0A432WS48"/>
<feature type="transmembrane region" description="Helical" evidence="1">
    <location>
        <begin position="39"/>
        <end position="58"/>
    </location>
</feature>
<feature type="transmembrane region" description="Helical" evidence="1">
    <location>
        <begin position="93"/>
        <end position="112"/>
    </location>
</feature>
<dbReference type="EMBL" id="PIPM01000001">
    <property type="protein sequence ID" value="RUO36591.1"/>
    <property type="molecule type" value="Genomic_DNA"/>
</dbReference>
<proteinExistence type="predicted"/>
<dbReference type="OrthoDB" id="6522758at2"/>
<dbReference type="Proteomes" id="UP000288405">
    <property type="component" value="Unassembled WGS sequence"/>
</dbReference>
<evidence type="ECO:0000313" key="2">
    <source>
        <dbReference type="EMBL" id="RUO36591.1"/>
    </source>
</evidence>
<dbReference type="InterPro" id="IPR021306">
    <property type="entry name" value="DUF2878"/>
</dbReference>
<keyword evidence="1" id="KW-0812">Transmembrane</keyword>
<evidence type="ECO:0000256" key="1">
    <source>
        <dbReference type="SAM" id="Phobius"/>
    </source>
</evidence>
<sequence>MNRHPIWNALIRFGKNPRIVAFVVFDFIWLSAVLGRNDWFWVTALLIALMFAATPRPLWLQRKSFLIIFAAGIMVEWATVLGGVITFTDTSGVPAWLYLLWIGFTGMALVVFDWLHRRLVLALLAGAIFGPITYLAGARFGAAELHFELPITIAIYATAWALLMVLIAFQVNPKILAQRNHLESKEPSSNS</sequence>
<feature type="transmembrane region" description="Helical" evidence="1">
    <location>
        <begin position="65"/>
        <end position="87"/>
    </location>
</feature>